<dbReference type="NCBIfam" id="TIGR04183">
    <property type="entry name" value="Por_Secre_tail"/>
    <property type="match status" value="1"/>
</dbReference>
<proteinExistence type="predicted"/>
<dbReference type="InterPro" id="IPR008969">
    <property type="entry name" value="CarboxyPept-like_regulatory"/>
</dbReference>
<dbReference type="AlphaFoldDB" id="A0A381YN29"/>
<dbReference type="CDD" id="cd08547">
    <property type="entry name" value="Type_II_cohesin"/>
    <property type="match status" value="1"/>
</dbReference>
<dbReference type="Gene3D" id="2.60.40.10">
    <property type="entry name" value="Immunoglobulins"/>
    <property type="match status" value="1"/>
</dbReference>
<dbReference type="SUPFAM" id="SSF49265">
    <property type="entry name" value="Fibronectin type III"/>
    <property type="match status" value="2"/>
</dbReference>
<reference evidence="2" key="1">
    <citation type="submission" date="2018-05" db="EMBL/GenBank/DDBJ databases">
        <authorList>
            <person name="Lanie J.A."/>
            <person name="Ng W.-L."/>
            <person name="Kazmierczak K.M."/>
            <person name="Andrzejewski T.M."/>
            <person name="Davidsen T.M."/>
            <person name="Wayne K.J."/>
            <person name="Tettelin H."/>
            <person name="Glass J.I."/>
            <person name="Rusch D."/>
            <person name="Podicherti R."/>
            <person name="Tsui H.-C.T."/>
            <person name="Winkler M.E."/>
        </authorList>
    </citation>
    <scope>NUCLEOTIDE SEQUENCE</scope>
</reference>
<evidence type="ECO:0000259" key="1">
    <source>
        <dbReference type="Pfam" id="PF13860"/>
    </source>
</evidence>
<dbReference type="InterPro" id="IPR025965">
    <property type="entry name" value="FlgD/Vpr_Ig-like"/>
</dbReference>
<dbReference type="GO" id="GO:0030246">
    <property type="term" value="F:carbohydrate binding"/>
    <property type="evidence" value="ECO:0007669"/>
    <property type="project" value="InterPro"/>
</dbReference>
<dbReference type="Gene3D" id="2.60.120.380">
    <property type="match status" value="1"/>
</dbReference>
<dbReference type="Gene3D" id="2.60.40.1120">
    <property type="entry name" value="Carboxypeptidase-like, regulatory domain"/>
    <property type="match status" value="1"/>
</dbReference>
<dbReference type="GO" id="GO:0000272">
    <property type="term" value="P:polysaccharide catabolic process"/>
    <property type="evidence" value="ECO:0007669"/>
    <property type="project" value="InterPro"/>
</dbReference>
<protein>
    <recommendedName>
        <fullName evidence="1">FlgD/Vpr Ig-like domain-containing protein</fullName>
    </recommendedName>
</protein>
<dbReference type="SUPFAM" id="SSF49384">
    <property type="entry name" value="Carbohydrate-binding domain"/>
    <property type="match status" value="1"/>
</dbReference>
<dbReference type="CDD" id="cd14256">
    <property type="entry name" value="Dockerin_I"/>
    <property type="match status" value="1"/>
</dbReference>
<sequence>MIMSVSVYAQDLCPANGIDVFGGDMQNIVSWGEPVGDIACGDFAINEFPFSHQYSNAGMGDDWLVQGSQGEDVAYTLNVSEATTFDVTMCNPGTAYDTKIEIFTANEECVETTTGNYNDDATCQFSALYSSLLGVTLQPGQYYVVVDGFAGQTGDYEILVTIAGRNEGVVSGNTIKDAWPLEQVKMAEDGYSQEEIDAYTEIVYDPTRYAYQSNLNRDIPEECGTFSTYRVYNAADNSVLGETTELSYTHESLTNGQEYCYYVTVVYDEGESESTDTECGTPSSWAPAPPTNLYAEVWDEEVSLFWTSPDVLVLGIPYYEGFDEGGLADLWLVDGGDNWFWNDFSGNPAPCFQFNWSPTATNYDQSLYAPTLPLGDLTDVTVSFDWEFSNFSPTGAEFLSIEYKTGTDPTWNVLEEFANTGENFSFTNYSYDVANLTDNIQVRFHCYGATTFDINWYLIDNFSVTSGDRTSRNEYDFLGYNIYVDDVLDNVDGIVDSTSYFVYDLSNEIEYTFGVTAVYEGAAGEDNYESNAITVTAQPIYVYGDVTGVVYDPNGATLDSVIVSSSGVDNDTTGADGVYTLWNLDTGTNTVTARRTGFYTTAIDVDVLAQADPTIQDFVISPDMPSPVGLNAWPLDEQVYLEWRTPGGMSLYDLAYYDELFEAQIGCGGACQFSVRFTPPNYPAMLNGLLLSFQGDAAAVGGAVDVYLDPEGLLMGPVGDPINLVPSADLSSPDGGLVQYEFDVSGAGIEVSSGDIYVVVNENGTGFMGIANDIEPQSEEFYDRNWVTTGGPWATIFEVVGGDPSLTGDFGILAQFMGAPGRSYAMTATGDVIEDEEVIVGEFANYNVSGVVGESSMENPDFMTQLTEPYIPLTPSPLDSDRDELLEYRVYEVATDETESLVATTTDTFATVAASPNYLEYCYHVKAFWSTDNYGDLESRASNVACTVPYTSGDADFDSDVDISDVIAVIDFILEEEFPTEDEFRNVDVNMDEAINIADVIMMIDIIFGGNARIAGFDPNEVAYVDLLTDYGNSKLVFDIEYGGPVRGIEFELKYDPSYVNVSSPSLQLFQENVMVSFTKIEPGVLKVIAANLSGGSIDASGNTFMAIPVEFTGNKLDVSQVSLDGINLAGADGSLIDHVARTNSSDVKVIPGEFALHQNFPNPFNPSTEIRFDLPEEGMVELAVYNLMGQQIRSLSSKTMKPGFHAVVWDGTNDWGSQVSTGMYFYSIRTGSFQSTKKMLFLK</sequence>
<dbReference type="EMBL" id="UINC01018616">
    <property type="protein sequence ID" value="SVA78350.1"/>
    <property type="molecule type" value="Genomic_DNA"/>
</dbReference>
<dbReference type="InterPro" id="IPR036439">
    <property type="entry name" value="Dockerin_dom_sf"/>
</dbReference>
<dbReference type="InterPro" id="IPR026444">
    <property type="entry name" value="Secre_tail"/>
</dbReference>
<dbReference type="Gene3D" id="2.60.40.680">
    <property type="match status" value="1"/>
</dbReference>
<dbReference type="SUPFAM" id="SSF49464">
    <property type="entry name" value="Carboxypeptidase regulatory domain-like"/>
    <property type="match status" value="1"/>
</dbReference>
<gene>
    <name evidence="2" type="ORF">METZ01_LOCUS131204</name>
</gene>
<dbReference type="InterPro" id="IPR008965">
    <property type="entry name" value="CBM2/CBM3_carb-bd_dom_sf"/>
</dbReference>
<dbReference type="Gene3D" id="2.60.40.4070">
    <property type="match status" value="1"/>
</dbReference>
<accession>A0A381YN29</accession>
<organism evidence="2">
    <name type="scientific">marine metagenome</name>
    <dbReference type="NCBI Taxonomy" id="408172"/>
    <lineage>
        <taxon>unclassified sequences</taxon>
        <taxon>metagenomes</taxon>
        <taxon>ecological metagenomes</taxon>
    </lineage>
</organism>
<dbReference type="Gene3D" id="1.10.1330.10">
    <property type="entry name" value="Dockerin domain"/>
    <property type="match status" value="1"/>
</dbReference>
<evidence type="ECO:0000313" key="2">
    <source>
        <dbReference type="EMBL" id="SVA78350.1"/>
    </source>
</evidence>
<dbReference type="InterPro" id="IPR036116">
    <property type="entry name" value="FN3_sf"/>
</dbReference>
<feature type="domain" description="FlgD/Vpr Ig-like" evidence="1">
    <location>
        <begin position="1175"/>
        <end position="1229"/>
    </location>
</feature>
<dbReference type="Pfam" id="PF13860">
    <property type="entry name" value="FlgD_ig"/>
    <property type="match status" value="1"/>
</dbReference>
<dbReference type="InterPro" id="IPR013783">
    <property type="entry name" value="Ig-like_fold"/>
</dbReference>
<dbReference type="SUPFAM" id="SSF63446">
    <property type="entry name" value="Type I dockerin domain"/>
    <property type="match status" value="1"/>
</dbReference>
<name>A0A381YN29_9ZZZZ</name>